<dbReference type="RefSeq" id="XP_062790091.1">
    <property type="nucleotide sequence ID" value="XM_062934040.1"/>
</dbReference>
<organism evidence="7 8">
    <name type="scientific">Kwoniella shivajii</name>
    <dbReference type="NCBI Taxonomy" id="564305"/>
    <lineage>
        <taxon>Eukaryota</taxon>
        <taxon>Fungi</taxon>
        <taxon>Dikarya</taxon>
        <taxon>Basidiomycota</taxon>
        <taxon>Agaricomycotina</taxon>
        <taxon>Tremellomycetes</taxon>
        <taxon>Tremellales</taxon>
        <taxon>Cryptococcaceae</taxon>
        <taxon>Kwoniella</taxon>
    </lineage>
</organism>
<feature type="compositionally biased region" description="Low complexity" evidence="5">
    <location>
        <begin position="324"/>
        <end position="351"/>
    </location>
</feature>
<comment type="similarity">
    <text evidence="4">Belongs to the protein kinase superfamily.</text>
</comment>
<dbReference type="SUPFAM" id="SSF56112">
    <property type="entry name" value="Protein kinase-like (PK-like)"/>
    <property type="match status" value="1"/>
</dbReference>
<dbReference type="Pfam" id="PF00069">
    <property type="entry name" value="Pkinase"/>
    <property type="match status" value="1"/>
</dbReference>
<dbReference type="PANTHER" id="PTHR24347">
    <property type="entry name" value="SERINE/THREONINE-PROTEIN KINASE"/>
    <property type="match status" value="1"/>
</dbReference>
<protein>
    <recommendedName>
        <fullName evidence="6">Protein kinase domain-containing protein</fullName>
    </recommendedName>
</protein>
<evidence type="ECO:0000256" key="1">
    <source>
        <dbReference type="ARBA" id="ARBA00022741"/>
    </source>
</evidence>
<evidence type="ECO:0000259" key="6">
    <source>
        <dbReference type="PROSITE" id="PS50011"/>
    </source>
</evidence>
<keyword evidence="2 3" id="KW-0067">ATP-binding</keyword>
<evidence type="ECO:0000313" key="7">
    <source>
        <dbReference type="EMBL" id="WRT65351.1"/>
    </source>
</evidence>
<name>A0ABZ1CUC0_9TREE</name>
<dbReference type="PROSITE" id="PS50011">
    <property type="entry name" value="PROTEIN_KINASE_DOM"/>
    <property type="match status" value="1"/>
</dbReference>
<keyword evidence="1 3" id="KW-0547">Nucleotide-binding</keyword>
<accession>A0ABZ1CUC0</accession>
<dbReference type="EMBL" id="CP141883">
    <property type="protein sequence ID" value="WRT65351.1"/>
    <property type="molecule type" value="Genomic_DNA"/>
</dbReference>
<keyword evidence="4" id="KW-0723">Serine/threonine-protein kinase</keyword>
<sequence>MNISNIRDHMLSQPASFKKKRDYQLEEVLGRGGFGKVVRAVWTTKDGGKRDVALKIISKKLVKDNEQAVMDEISVLKGLDHPNIVHVWDNFESRDKFYLTFELAVGGELFDRISEIGKFTEKDALECIRQVCSATAYLHSHQIVHRDLKPENILYKTKDPNSQIVIADFGIAKHLENPDEELIDAAGSFGYAAPEVLMGTGHGVKCDCWSIGVIAFTILCGYSPFRETDKNALLREMTRGRVTFHERYWKKVSNTAKDFIKSLLVVDPKKRMSAADSLKHPWMSAGKTIETDLSEAVIPALNAKMQWRKAFRAVQATNRLRAGSTSSQSTTLTPSTSASSNHTPTLSPVTPLAVPVPTVVTPLSMTEEEPMSDTHSYFTADEDAHHEIYTPGSVNQDQDQKQITDRIGNSDVKIITGEADSPKSSKIDHIDKKDFATSSSDPISKQSRADPITSTEVPTEVRNSRPESARKGSVESVVGSVKGLMGKLRL</sequence>
<dbReference type="PROSITE" id="PS00107">
    <property type="entry name" value="PROTEIN_KINASE_ATP"/>
    <property type="match status" value="1"/>
</dbReference>
<feature type="compositionally biased region" description="Basic and acidic residues" evidence="5">
    <location>
        <begin position="420"/>
        <end position="435"/>
    </location>
</feature>
<keyword evidence="4" id="KW-0418">Kinase</keyword>
<gene>
    <name evidence="7" type="ORF">IL334_002294</name>
</gene>
<dbReference type="InterPro" id="IPR017441">
    <property type="entry name" value="Protein_kinase_ATP_BS"/>
</dbReference>
<feature type="compositionally biased region" description="Polar residues" evidence="5">
    <location>
        <begin position="436"/>
        <end position="457"/>
    </location>
</feature>
<feature type="region of interest" description="Disordered" evidence="5">
    <location>
        <begin position="319"/>
        <end position="351"/>
    </location>
</feature>
<dbReference type="Proteomes" id="UP001329825">
    <property type="component" value="Chromosome 3"/>
</dbReference>
<feature type="region of interest" description="Disordered" evidence="5">
    <location>
        <begin position="417"/>
        <end position="478"/>
    </location>
</feature>
<dbReference type="PROSITE" id="PS00108">
    <property type="entry name" value="PROTEIN_KINASE_ST"/>
    <property type="match status" value="1"/>
</dbReference>
<evidence type="ECO:0000313" key="8">
    <source>
        <dbReference type="Proteomes" id="UP001329825"/>
    </source>
</evidence>
<dbReference type="SMART" id="SM00220">
    <property type="entry name" value="S_TKc"/>
    <property type="match status" value="1"/>
</dbReference>
<proteinExistence type="inferred from homology"/>
<evidence type="ECO:0000256" key="5">
    <source>
        <dbReference type="SAM" id="MobiDB-lite"/>
    </source>
</evidence>
<evidence type="ECO:0000256" key="3">
    <source>
        <dbReference type="PROSITE-ProRule" id="PRU10141"/>
    </source>
</evidence>
<dbReference type="InterPro" id="IPR008271">
    <property type="entry name" value="Ser/Thr_kinase_AS"/>
</dbReference>
<reference evidence="7 8" key="1">
    <citation type="submission" date="2024-01" db="EMBL/GenBank/DDBJ databases">
        <title>Comparative genomics of Cryptococcus and Kwoniella reveals pathogenesis evolution and contrasting modes of karyotype evolution via chromosome fusion or intercentromeric recombination.</title>
        <authorList>
            <person name="Coelho M.A."/>
            <person name="David-Palma M."/>
            <person name="Shea T."/>
            <person name="Bowers K."/>
            <person name="McGinley-Smith S."/>
            <person name="Mohammad A.W."/>
            <person name="Gnirke A."/>
            <person name="Yurkov A.M."/>
            <person name="Nowrousian M."/>
            <person name="Sun S."/>
            <person name="Cuomo C.A."/>
            <person name="Heitman J."/>
        </authorList>
    </citation>
    <scope>NUCLEOTIDE SEQUENCE [LARGE SCALE GENOMIC DNA]</scope>
    <source>
        <strain evidence="7">CBS 11374</strain>
    </source>
</reference>
<dbReference type="InterPro" id="IPR000719">
    <property type="entry name" value="Prot_kinase_dom"/>
</dbReference>
<dbReference type="InterPro" id="IPR011009">
    <property type="entry name" value="Kinase-like_dom_sf"/>
</dbReference>
<dbReference type="GeneID" id="87954425"/>
<evidence type="ECO:0000256" key="2">
    <source>
        <dbReference type="ARBA" id="ARBA00022840"/>
    </source>
</evidence>
<evidence type="ECO:0000256" key="4">
    <source>
        <dbReference type="RuleBase" id="RU000304"/>
    </source>
</evidence>
<dbReference type="CDD" id="cd05117">
    <property type="entry name" value="STKc_CAMK"/>
    <property type="match status" value="1"/>
</dbReference>
<feature type="binding site" evidence="3">
    <location>
        <position position="55"/>
    </location>
    <ligand>
        <name>ATP</name>
        <dbReference type="ChEBI" id="CHEBI:30616"/>
    </ligand>
</feature>
<dbReference type="Gene3D" id="1.10.510.10">
    <property type="entry name" value="Transferase(Phosphotransferase) domain 1"/>
    <property type="match status" value="1"/>
</dbReference>
<dbReference type="Gene3D" id="3.30.200.20">
    <property type="entry name" value="Phosphorylase Kinase, domain 1"/>
    <property type="match status" value="1"/>
</dbReference>
<feature type="compositionally biased region" description="Basic and acidic residues" evidence="5">
    <location>
        <begin position="462"/>
        <end position="473"/>
    </location>
</feature>
<keyword evidence="4" id="KW-0808">Transferase</keyword>
<keyword evidence="8" id="KW-1185">Reference proteome</keyword>
<feature type="domain" description="Protein kinase" evidence="6">
    <location>
        <begin position="23"/>
        <end position="283"/>
    </location>
</feature>